<sequence length="350" mass="38320">MMKCVHVAVAVLSLLSAGQSAPVSSCETLIHPIEVNGREQLLGKWTPIAECTDFSSAKLLTNMLMASERLDITAANESDTINVIQLGRCYTFTTQMTLVNSTLSLAQPFPSSVVSLRTGCPDCLIFSWKFTIGGQTYRALQLLSRRNTVTADELKEFMRQAECLNLPPPTILHQETGFCPDDSPSIETATTHLTSPMNDMGSEVSKTLERIMNTPVSSCETLIHPIEVNGREQLLGKWTPIAEGTDFPSAKLLTNMLIASVRLDITAANESDTINVIQSQKILGRCYTFTTQMTLVNSTRSLAQPFPSSVVSLRTGCPDCLISSWKFTIGGQTYRALQLLSRRNTVTAES</sequence>
<evidence type="ECO:0000256" key="4">
    <source>
        <dbReference type="ARBA" id="ARBA00023180"/>
    </source>
</evidence>
<dbReference type="InterPro" id="IPR012674">
    <property type="entry name" value="Calycin"/>
</dbReference>
<dbReference type="Proteomes" id="UP000518266">
    <property type="component" value="Unassembled WGS sequence"/>
</dbReference>
<evidence type="ECO:0000256" key="1">
    <source>
        <dbReference type="ARBA" id="ARBA00004613"/>
    </source>
</evidence>
<dbReference type="PANTHER" id="PTHR11967">
    <property type="entry name" value="ALPHA-1-ACID GLYCOPROTEIN"/>
    <property type="match status" value="1"/>
</dbReference>
<feature type="signal peptide" evidence="5">
    <location>
        <begin position="1"/>
        <end position="20"/>
    </location>
</feature>
<gene>
    <name evidence="6" type="ORF">F7725_005548</name>
</gene>
<name>A0A7J5YSR9_DISMA</name>
<dbReference type="GO" id="GO:0005576">
    <property type="term" value="C:extracellular region"/>
    <property type="evidence" value="ECO:0007669"/>
    <property type="project" value="UniProtKB-SubCell"/>
</dbReference>
<feature type="chain" id="PRO_5029841900" description="Apolipoprotein M" evidence="5">
    <location>
        <begin position="21"/>
        <end position="350"/>
    </location>
</feature>
<evidence type="ECO:0000313" key="6">
    <source>
        <dbReference type="EMBL" id="KAF3852193.1"/>
    </source>
</evidence>
<comment type="subcellular location">
    <subcellularLocation>
        <location evidence="1">Secreted</location>
    </subcellularLocation>
</comment>
<dbReference type="AlphaFoldDB" id="A0A7J5YSR9"/>
<reference evidence="6 7" key="1">
    <citation type="submission" date="2020-03" db="EMBL/GenBank/DDBJ databases">
        <title>Dissostichus mawsoni Genome sequencing and assembly.</title>
        <authorList>
            <person name="Park H."/>
        </authorList>
    </citation>
    <scope>NUCLEOTIDE SEQUENCE [LARGE SCALE GENOMIC DNA]</scope>
    <source>
        <strain evidence="6">DM0001</strain>
        <tissue evidence="6">Muscle</tissue>
    </source>
</reference>
<evidence type="ECO:0000256" key="5">
    <source>
        <dbReference type="SAM" id="SignalP"/>
    </source>
</evidence>
<evidence type="ECO:0000256" key="3">
    <source>
        <dbReference type="ARBA" id="ARBA00022729"/>
    </source>
</evidence>
<dbReference type="OrthoDB" id="8928962at2759"/>
<evidence type="ECO:0000313" key="7">
    <source>
        <dbReference type="Proteomes" id="UP000518266"/>
    </source>
</evidence>
<proteinExistence type="predicted"/>
<comment type="caution">
    <text evidence="6">The sequence shown here is derived from an EMBL/GenBank/DDBJ whole genome shotgun (WGS) entry which is preliminary data.</text>
</comment>
<evidence type="ECO:0008006" key="8">
    <source>
        <dbReference type="Google" id="ProtNLM"/>
    </source>
</evidence>
<dbReference type="PANTHER" id="PTHR11967:SF2">
    <property type="entry name" value="ALPHA-1-ACID GLYCOPROTEIN 1"/>
    <property type="match status" value="1"/>
</dbReference>
<dbReference type="EMBL" id="JAAKFY010000009">
    <property type="protein sequence ID" value="KAF3852193.1"/>
    <property type="molecule type" value="Genomic_DNA"/>
</dbReference>
<dbReference type="SUPFAM" id="SSF50814">
    <property type="entry name" value="Lipocalins"/>
    <property type="match status" value="2"/>
</dbReference>
<keyword evidence="3 5" id="KW-0732">Signal</keyword>
<protein>
    <recommendedName>
        <fullName evidence="8">Apolipoprotein M</fullName>
    </recommendedName>
</protein>
<organism evidence="6 7">
    <name type="scientific">Dissostichus mawsoni</name>
    <name type="common">Antarctic cod</name>
    <dbReference type="NCBI Taxonomy" id="36200"/>
    <lineage>
        <taxon>Eukaryota</taxon>
        <taxon>Metazoa</taxon>
        <taxon>Chordata</taxon>
        <taxon>Craniata</taxon>
        <taxon>Vertebrata</taxon>
        <taxon>Euteleostomi</taxon>
        <taxon>Actinopterygii</taxon>
        <taxon>Neopterygii</taxon>
        <taxon>Teleostei</taxon>
        <taxon>Neoteleostei</taxon>
        <taxon>Acanthomorphata</taxon>
        <taxon>Eupercaria</taxon>
        <taxon>Perciformes</taxon>
        <taxon>Notothenioidei</taxon>
        <taxon>Nototheniidae</taxon>
        <taxon>Dissostichus</taxon>
    </lineage>
</organism>
<keyword evidence="7" id="KW-1185">Reference proteome</keyword>
<accession>A0A7J5YSR9</accession>
<evidence type="ECO:0000256" key="2">
    <source>
        <dbReference type="ARBA" id="ARBA00022525"/>
    </source>
</evidence>
<keyword evidence="4" id="KW-0325">Glycoprotein</keyword>
<dbReference type="Gene3D" id="2.40.128.20">
    <property type="match status" value="2"/>
</dbReference>
<keyword evidence="2" id="KW-0964">Secreted</keyword>